<feature type="compositionally biased region" description="Basic and acidic residues" evidence="5">
    <location>
        <begin position="834"/>
        <end position="847"/>
    </location>
</feature>
<name>A0A1L7XSE5_9HELO</name>
<feature type="domain" description="Chromo" evidence="6">
    <location>
        <begin position="1056"/>
        <end position="1115"/>
    </location>
</feature>
<dbReference type="SMART" id="SM00298">
    <property type="entry name" value="CHROMO"/>
    <property type="match status" value="1"/>
</dbReference>
<dbReference type="InterPro" id="IPR021842">
    <property type="entry name" value="DUF3435"/>
</dbReference>
<evidence type="ECO:0000313" key="7">
    <source>
        <dbReference type="EMBL" id="CZR67981.1"/>
    </source>
</evidence>
<dbReference type="OrthoDB" id="3516704at2759"/>
<evidence type="ECO:0000313" key="8">
    <source>
        <dbReference type="Proteomes" id="UP000184330"/>
    </source>
</evidence>
<dbReference type="Pfam" id="PF00385">
    <property type="entry name" value="Chromo"/>
    <property type="match status" value="1"/>
</dbReference>
<feature type="region of interest" description="Disordered" evidence="5">
    <location>
        <begin position="860"/>
        <end position="887"/>
    </location>
</feature>
<dbReference type="InterPro" id="IPR000953">
    <property type="entry name" value="Chromo/chromo_shadow_dom"/>
</dbReference>
<evidence type="ECO:0000256" key="2">
    <source>
        <dbReference type="ARBA" id="ARBA00011353"/>
    </source>
</evidence>
<keyword evidence="8" id="KW-1185">Reference proteome</keyword>
<feature type="region of interest" description="Disordered" evidence="5">
    <location>
        <begin position="732"/>
        <end position="753"/>
    </location>
</feature>
<dbReference type="InterPro" id="IPR023779">
    <property type="entry name" value="Chromodomain_CS"/>
</dbReference>
<sequence length="1121" mass="129877">MAVTLTVREQEFLARSSATIAAMDPSKVKNKTIADDSSKQYKANKNRQGRRWGLFKIGRPDARLECTKDIEDFMLFIGTGMKGKKGDDYYFKRRKRKGKGRDEKKQLTAVYNSVRNAWNNFCAWCADNGHPISPENKEHMTKYNKRFLKKALHLRLYARESKFSGEFHYGILSVYRWRRSHVVHAKPRVRFVQHHITTTNFYSAGRIGEFAKSDGREDPEEDSEDDAERDLRGLHFKDTCMFAMFNKEERKTELCIRLTKDEKGKGDNPQDRGHCTFYENLKGPLYQNNFLFCLSMLLARMPFRDYQSSDREELFQKLLDINVKEEQRFAQIHWKDEFDDMPFFECAANDSGKVEKASAVHHRHKEDCYHAGLPNAPNFHDTRRYGLSEADKKHTESSRMRLGGHLKPGMFRGHYLPRETIDGAANFLGLEAREDVLEVSQQLNIPYIPNLVQSLPAKKFYELQQSQEYKDLLDQIGSETSNKTLNKLKRQLESLKLEELKWLRTEQNFGDAPGYEHEIYSRVRFMFSAERLRLEINLFEEVELRSDMGIQTILDLVAYYLQPREVMFRPGLEPSKCSCSRIRAYDWRHIYECHQTSQSHIHGFAEFCFQHNIWVYSEEDWENHCQSHVDDLENFPVWIDPLMYDGVLAAAGFCEFCLINPRLPASQRMRQWTWRHTWAEHYMEHFNDPCVGKRCRHGSFDSVLEFKFHLYDHHGVRIPNLWSVVKDGNESIRTPNRTPNHRTQQVVPKEEEKDDVKFQFHNFTVDTMAMGLTERQGLSSRRISPKAEIGGSSQNELSSYFDVDFFGCGPSPKPEHSRELVLKAEPLEGGFPKASEDPYSIKDGDPMDIDALRGIDLEAEDATSGPYYSSQDTTKTDTSEMEVSSRAIPSPECDFVDIDEFLGASTTGYGLSLPMNVIKDEALETIDLTGIDDQDSDYQRAYWNDSGYVSSGSPISQEFVTFANHSDCVEERRDGEKNGIDLDRAKDYRPEPTPPSHQGLVQHALSDVIDPALTNPEDKSLIDTEIMRVAIAPDLVLDEMETGPESGMDSEGEELYNIEEIIGHKMIKGVRYYRIKWEGYPSSENTWEPVDVLGKCQDLVKEYHRNDECRRKAKRRTRSRK</sequence>
<keyword evidence="4" id="KW-0175">Coiled coil</keyword>
<dbReference type="InterPro" id="IPR016197">
    <property type="entry name" value="Chromo-like_dom_sf"/>
</dbReference>
<proteinExistence type="predicted"/>
<organism evidence="7 8">
    <name type="scientific">Phialocephala subalpina</name>
    <dbReference type="NCBI Taxonomy" id="576137"/>
    <lineage>
        <taxon>Eukaryota</taxon>
        <taxon>Fungi</taxon>
        <taxon>Dikarya</taxon>
        <taxon>Ascomycota</taxon>
        <taxon>Pezizomycotina</taxon>
        <taxon>Leotiomycetes</taxon>
        <taxon>Helotiales</taxon>
        <taxon>Mollisiaceae</taxon>
        <taxon>Phialocephala</taxon>
        <taxon>Phialocephala fortinii species complex</taxon>
    </lineage>
</organism>
<evidence type="ECO:0000256" key="5">
    <source>
        <dbReference type="SAM" id="MobiDB-lite"/>
    </source>
</evidence>
<dbReference type="PROSITE" id="PS50013">
    <property type="entry name" value="CHROMO_2"/>
    <property type="match status" value="1"/>
</dbReference>
<protein>
    <recommendedName>
        <fullName evidence="6">Chromo domain-containing protein</fullName>
    </recommendedName>
</protein>
<feature type="region of interest" description="Disordered" evidence="5">
    <location>
        <begin position="825"/>
        <end position="847"/>
    </location>
</feature>
<dbReference type="STRING" id="576137.A0A1L7XSE5"/>
<feature type="compositionally biased region" description="Polar residues" evidence="5">
    <location>
        <begin position="732"/>
        <end position="746"/>
    </location>
</feature>
<keyword evidence="3" id="KW-0539">Nucleus</keyword>
<dbReference type="AlphaFoldDB" id="A0A1L7XSE5"/>
<dbReference type="SUPFAM" id="SSF54160">
    <property type="entry name" value="Chromo domain-like"/>
    <property type="match status" value="1"/>
</dbReference>
<feature type="region of interest" description="Disordered" evidence="5">
    <location>
        <begin position="970"/>
        <end position="999"/>
    </location>
</feature>
<dbReference type="PANTHER" id="PTHR37535:SF3">
    <property type="entry name" value="FLUG DOMAIN-CONTAINING PROTEIN"/>
    <property type="match status" value="1"/>
</dbReference>
<dbReference type="Pfam" id="PF11917">
    <property type="entry name" value="DUF3435"/>
    <property type="match status" value="1"/>
</dbReference>
<evidence type="ECO:0000256" key="3">
    <source>
        <dbReference type="ARBA" id="ARBA00023242"/>
    </source>
</evidence>
<comment type="subcellular location">
    <subcellularLocation>
        <location evidence="1">Nucleus</location>
    </subcellularLocation>
</comment>
<dbReference type="PROSITE" id="PS00598">
    <property type="entry name" value="CHROMO_1"/>
    <property type="match status" value="1"/>
</dbReference>
<feature type="compositionally biased region" description="Basic and acidic residues" evidence="5">
    <location>
        <begin position="970"/>
        <end position="990"/>
    </location>
</feature>
<dbReference type="InterPro" id="IPR023780">
    <property type="entry name" value="Chromo_domain"/>
</dbReference>
<dbReference type="Proteomes" id="UP000184330">
    <property type="component" value="Unassembled WGS sequence"/>
</dbReference>
<evidence type="ECO:0000256" key="4">
    <source>
        <dbReference type="SAM" id="Coils"/>
    </source>
</evidence>
<dbReference type="CDD" id="cd00024">
    <property type="entry name" value="CD_CSD"/>
    <property type="match status" value="1"/>
</dbReference>
<accession>A0A1L7XSE5</accession>
<dbReference type="GO" id="GO:0005634">
    <property type="term" value="C:nucleus"/>
    <property type="evidence" value="ECO:0007669"/>
    <property type="project" value="UniProtKB-SubCell"/>
</dbReference>
<dbReference type="Gene3D" id="2.40.50.40">
    <property type="match status" value="1"/>
</dbReference>
<feature type="coiled-coil region" evidence="4">
    <location>
        <begin position="478"/>
        <end position="505"/>
    </location>
</feature>
<gene>
    <name evidence="7" type="ORF">PAC_17880</name>
</gene>
<reference evidence="7 8" key="1">
    <citation type="submission" date="2016-03" db="EMBL/GenBank/DDBJ databases">
        <authorList>
            <person name="Ploux O."/>
        </authorList>
    </citation>
    <scope>NUCLEOTIDE SEQUENCE [LARGE SCALE GENOMIC DNA]</scope>
    <source>
        <strain evidence="7 8">UAMH 11012</strain>
    </source>
</reference>
<comment type="subunit">
    <text evidence="2">Component of the NuA4 histone acetyltransferase complex.</text>
</comment>
<evidence type="ECO:0000259" key="6">
    <source>
        <dbReference type="PROSITE" id="PS50013"/>
    </source>
</evidence>
<dbReference type="GO" id="GO:0006338">
    <property type="term" value="P:chromatin remodeling"/>
    <property type="evidence" value="ECO:0007669"/>
    <property type="project" value="UniProtKB-ARBA"/>
</dbReference>
<dbReference type="EMBL" id="FJOG01000049">
    <property type="protein sequence ID" value="CZR67981.1"/>
    <property type="molecule type" value="Genomic_DNA"/>
</dbReference>
<evidence type="ECO:0000256" key="1">
    <source>
        <dbReference type="ARBA" id="ARBA00004123"/>
    </source>
</evidence>
<dbReference type="PANTHER" id="PTHR37535">
    <property type="entry name" value="FLUG DOMAIN PROTEIN"/>
    <property type="match status" value="1"/>
</dbReference>